<feature type="non-terminal residue" evidence="1">
    <location>
        <position position="1"/>
    </location>
</feature>
<gene>
    <name evidence="1" type="ORF">HG543_53230</name>
</gene>
<accession>A0A848M260</accession>
<name>A0A848M260_9BACT</name>
<dbReference type="Proteomes" id="UP000518300">
    <property type="component" value="Unassembled WGS sequence"/>
</dbReference>
<evidence type="ECO:0000313" key="1">
    <source>
        <dbReference type="EMBL" id="NMO23563.1"/>
    </source>
</evidence>
<comment type="caution">
    <text evidence="1">The sequence shown here is derived from an EMBL/GenBank/DDBJ whole genome shotgun (WGS) entry which is preliminary data.</text>
</comment>
<sequence>GGAGAPVPAGEDPRDLLGFAGVALRARDYARAQAFARAAAAGDSGTVGVEALALASRLSRKAGDPITAAGHLHQALQSARGFQAATLHLELTKLYEHALKDLPRALHHARLSAAAELPEDHRRRVARLEGRLARSAGAYSLDLAGPPQRGPAAS</sequence>
<dbReference type="AlphaFoldDB" id="A0A848M260"/>
<organism evidence="1 2">
    <name type="scientific">Pyxidicoccus fallax</name>
    <dbReference type="NCBI Taxonomy" id="394095"/>
    <lineage>
        <taxon>Bacteria</taxon>
        <taxon>Pseudomonadati</taxon>
        <taxon>Myxococcota</taxon>
        <taxon>Myxococcia</taxon>
        <taxon>Myxococcales</taxon>
        <taxon>Cystobacterineae</taxon>
        <taxon>Myxococcaceae</taxon>
        <taxon>Pyxidicoccus</taxon>
    </lineage>
</organism>
<proteinExistence type="predicted"/>
<evidence type="ECO:0000313" key="2">
    <source>
        <dbReference type="Proteomes" id="UP000518300"/>
    </source>
</evidence>
<protein>
    <submittedName>
        <fullName evidence="1">Uncharacterized protein</fullName>
    </submittedName>
</protein>
<dbReference type="EMBL" id="JABBJJ010000662">
    <property type="protein sequence ID" value="NMO23563.1"/>
    <property type="molecule type" value="Genomic_DNA"/>
</dbReference>
<reference evidence="1 2" key="1">
    <citation type="submission" date="2020-04" db="EMBL/GenBank/DDBJ databases">
        <title>Draft genome of Pyxidicoccus fallax type strain.</title>
        <authorList>
            <person name="Whitworth D.E."/>
        </authorList>
    </citation>
    <scope>NUCLEOTIDE SEQUENCE [LARGE SCALE GENOMIC DNA]</scope>
    <source>
        <strain evidence="1 2">DSM 14698</strain>
    </source>
</reference>
<keyword evidence="2" id="KW-1185">Reference proteome</keyword>